<evidence type="ECO:0000256" key="1">
    <source>
        <dbReference type="SAM" id="Coils"/>
    </source>
</evidence>
<keyword evidence="3" id="KW-1185">Reference proteome</keyword>
<keyword evidence="2" id="KW-1133">Transmembrane helix</keyword>
<dbReference type="WBParaSite" id="nRc.2.0.1.t46756-RA">
    <property type="protein sequence ID" value="nRc.2.0.1.t46756-RA"/>
    <property type="gene ID" value="nRc.2.0.1.g46756"/>
</dbReference>
<dbReference type="PANTHER" id="PTHR14826">
    <property type="entry name" value="ANGIOMOTIN"/>
    <property type="match status" value="1"/>
</dbReference>
<protein>
    <submittedName>
        <fullName evidence="4">Uncharacterized protein</fullName>
    </submittedName>
</protein>
<name>A0A915LAH2_ROMCU</name>
<organism evidence="3 4">
    <name type="scientific">Romanomermis culicivorax</name>
    <name type="common">Nematode worm</name>
    <dbReference type="NCBI Taxonomy" id="13658"/>
    <lineage>
        <taxon>Eukaryota</taxon>
        <taxon>Metazoa</taxon>
        <taxon>Ecdysozoa</taxon>
        <taxon>Nematoda</taxon>
        <taxon>Enoplea</taxon>
        <taxon>Dorylaimia</taxon>
        <taxon>Mermithida</taxon>
        <taxon>Mermithoidea</taxon>
        <taxon>Mermithidae</taxon>
        <taxon>Romanomermis</taxon>
    </lineage>
</organism>
<keyword evidence="2" id="KW-0472">Membrane</keyword>
<accession>A0A915LAH2</accession>
<evidence type="ECO:0000313" key="3">
    <source>
        <dbReference type="Proteomes" id="UP000887565"/>
    </source>
</evidence>
<dbReference type="Proteomes" id="UP000887565">
    <property type="component" value="Unplaced"/>
</dbReference>
<dbReference type="PANTHER" id="PTHR14826:SF14">
    <property type="entry name" value="ANGIOMOTIN_C DOMAIN-CONTAINING PROTEIN"/>
    <property type="match status" value="1"/>
</dbReference>
<evidence type="ECO:0000256" key="2">
    <source>
        <dbReference type="SAM" id="Phobius"/>
    </source>
</evidence>
<dbReference type="AlphaFoldDB" id="A0A915LAH2"/>
<dbReference type="GO" id="GO:0031410">
    <property type="term" value="C:cytoplasmic vesicle"/>
    <property type="evidence" value="ECO:0007669"/>
    <property type="project" value="TreeGrafter"/>
</dbReference>
<dbReference type="GO" id="GO:0030334">
    <property type="term" value="P:regulation of cell migration"/>
    <property type="evidence" value="ECO:0007669"/>
    <property type="project" value="TreeGrafter"/>
</dbReference>
<feature type="transmembrane region" description="Helical" evidence="2">
    <location>
        <begin position="12"/>
        <end position="35"/>
    </location>
</feature>
<dbReference type="GO" id="GO:0005886">
    <property type="term" value="C:plasma membrane"/>
    <property type="evidence" value="ECO:0007669"/>
    <property type="project" value="TreeGrafter"/>
</dbReference>
<reference evidence="4" key="1">
    <citation type="submission" date="2022-11" db="UniProtKB">
        <authorList>
            <consortium name="WormBaseParasite"/>
        </authorList>
    </citation>
    <scope>IDENTIFICATION</scope>
</reference>
<proteinExistence type="predicted"/>
<dbReference type="GO" id="GO:0030036">
    <property type="term" value="P:actin cytoskeleton organization"/>
    <property type="evidence" value="ECO:0007669"/>
    <property type="project" value="TreeGrafter"/>
</dbReference>
<feature type="coiled-coil region" evidence="1">
    <location>
        <begin position="145"/>
        <end position="274"/>
    </location>
</feature>
<sequence>MVACYGIGNVLWRLIIVMLLMMLANESNMAALALLSQQQASFLPQFSSPTAGLSTVASTSRQPDSMTDSSAYLHYLNLQRSCQRQILENSSVTATSPPNFGNLTPHFDLMENSHRNATSVITALAEENKKLRTDLEGSFKKALKLQQLELQYQKISRDYDDLVKKQEKRDQLEQQMHRKMQLELKNLTEINNNLNDQLELCYSQMDQYQADNLELRQELERLIAQSKELFAIKERQEVELEAQRDTLEEQRAHIVILDKALSNAQEKVLKLDEE</sequence>
<keyword evidence="2" id="KW-0812">Transmembrane</keyword>
<dbReference type="InterPro" id="IPR051747">
    <property type="entry name" value="Angiomotin-like"/>
</dbReference>
<dbReference type="GO" id="GO:0005923">
    <property type="term" value="C:bicellular tight junction"/>
    <property type="evidence" value="ECO:0007669"/>
    <property type="project" value="TreeGrafter"/>
</dbReference>
<evidence type="ECO:0000313" key="4">
    <source>
        <dbReference type="WBParaSite" id="nRc.2.0.1.t46756-RA"/>
    </source>
</evidence>
<keyword evidence="1" id="KW-0175">Coiled coil</keyword>